<evidence type="ECO:0000313" key="3">
    <source>
        <dbReference type="Proteomes" id="UP001500967"/>
    </source>
</evidence>
<dbReference type="Pfam" id="PF00144">
    <property type="entry name" value="Beta-lactamase"/>
    <property type="match status" value="1"/>
</dbReference>
<dbReference type="InterPro" id="IPR050789">
    <property type="entry name" value="Diverse_Enzym_Activities"/>
</dbReference>
<dbReference type="RefSeq" id="WP_344650640.1">
    <property type="nucleotide sequence ID" value="NZ_BAAAGX010000016.1"/>
</dbReference>
<accession>A0ABP3E6I5</accession>
<dbReference type="InterPro" id="IPR001466">
    <property type="entry name" value="Beta-lactam-related"/>
</dbReference>
<proteinExistence type="predicted"/>
<dbReference type="EMBL" id="BAAAGX010000016">
    <property type="protein sequence ID" value="GAA0253033.1"/>
    <property type="molecule type" value="Genomic_DNA"/>
</dbReference>
<dbReference type="SUPFAM" id="SSF56601">
    <property type="entry name" value="beta-lactamase/transpeptidase-like"/>
    <property type="match status" value="1"/>
</dbReference>
<organism evidence="2 3">
    <name type="scientific">Cryptosporangium japonicum</name>
    <dbReference type="NCBI Taxonomy" id="80872"/>
    <lineage>
        <taxon>Bacteria</taxon>
        <taxon>Bacillati</taxon>
        <taxon>Actinomycetota</taxon>
        <taxon>Actinomycetes</taxon>
        <taxon>Cryptosporangiales</taxon>
        <taxon>Cryptosporangiaceae</taxon>
        <taxon>Cryptosporangium</taxon>
    </lineage>
</organism>
<dbReference type="Gene3D" id="3.40.710.10">
    <property type="entry name" value="DD-peptidase/beta-lactamase superfamily"/>
    <property type="match status" value="1"/>
</dbReference>
<keyword evidence="2" id="KW-0378">Hydrolase</keyword>
<feature type="domain" description="Beta-lactamase-related" evidence="1">
    <location>
        <begin position="69"/>
        <end position="363"/>
    </location>
</feature>
<evidence type="ECO:0000259" key="1">
    <source>
        <dbReference type="Pfam" id="PF00144"/>
    </source>
</evidence>
<keyword evidence="3" id="KW-1185">Reference proteome</keyword>
<dbReference type="GO" id="GO:0016787">
    <property type="term" value="F:hydrolase activity"/>
    <property type="evidence" value="ECO:0007669"/>
    <property type="project" value="UniProtKB-KW"/>
</dbReference>
<evidence type="ECO:0000313" key="2">
    <source>
        <dbReference type="EMBL" id="GAA0253033.1"/>
    </source>
</evidence>
<name>A0ABP3E6I5_9ACTN</name>
<gene>
    <name evidence="2" type="ORF">GCM10009539_42770</name>
</gene>
<dbReference type="InterPro" id="IPR012338">
    <property type="entry name" value="Beta-lactam/transpept-like"/>
</dbReference>
<protein>
    <submittedName>
        <fullName evidence="2">Serine hydrolase</fullName>
    </submittedName>
</protein>
<dbReference type="Proteomes" id="UP001500967">
    <property type="component" value="Unassembled WGS sequence"/>
</dbReference>
<reference evidence="3" key="1">
    <citation type="journal article" date="2019" name="Int. J. Syst. Evol. Microbiol.">
        <title>The Global Catalogue of Microorganisms (GCM) 10K type strain sequencing project: providing services to taxonomists for standard genome sequencing and annotation.</title>
        <authorList>
            <consortium name="The Broad Institute Genomics Platform"/>
            <consortium name="The Broad Institute Genome Sequencing Center for Infectious Disease"/>
            <person name="Wu L."/>
            <person name="Ma J."/>
        </authorList>
    </citation>
    <scope>NUCLEOTIDE SEQUENCE [LARGE SCALE GENOMIC DNA]</scope>
    <source>
        <strain evidence="3">JCM 10425</strain>
    </source>
</reference>
<dbReference type="PANTHER" id="PTHR43283:SF14">
    <property type="entry name" value="BLL8153 PROTEIN"/>
    <property type="match status" value="1"/>
</dbReference>
<dbReference type="PANTHER" id="PTHR43283">
    <property type="entry name" value="BETA-LACTAMASE-RELATED"/>
    <property type="match status" value="1"/>
</dbReference>
<comment type="caution">
    <text evidence="2">The sequence shown here is derived from an EMBL/GenBank/DDBJ whole genome shotgun (WGS) entry which is preliminary data.</text>
</comment>
<sequence>MAKSIVDVGLFTGVPQHENFCRMNDFVPTRDLAPSSAPYAWPQGDPVGLPDTFEYRGRARSTEGFLAETDTAALLVLVDGAVRHESYWLTGGPGVPWLSMSVAKSFVSALVGIALAEGHIAGVDEPISTYVPVAPGSAYDGVAIRDVLRMSSGARWNEDYADPGSDVFRLNAALAGFGTLDEFVATMARQARPGTICRYNSGETQVLGALIAHATGRSLSGYMTEKLVEPLGFESPGYWLADSAGTEVAYGGLNLTARDYARLGELYRLGGRWRGTQLVPADWVHDSTVVGAPHLAPWQPVVGGERVNLGYGYQWWLPEGNRGEFSAIGVYNQFVYVDPPSRATIVKLSANRAYGTSAGEETNREDETVAFLRGVSRYAAGPAPAPARGT</sequence>